<keyword evidence="1" id="KW-0732">Signal</keyword>
<evidence type="ECO:0000313" key="3">
    <source>
        <dbReference type="Proteomes" id="UP000238565"/>
    </source>
</evidence>
<feature type="chain" id="PRO_5015573075" description="Lipocalin-like domain-containing protein" evidence="1">
    <location>
        <begin position="24"/>
        <end position="173"/>
    </location>
</feature>
<accession>A0A2S7I7T4</accession>
<dbReference type="AlphaFoldDB" id="A0A2S7I7T4"/>
<organism evidence="2 3">
    <name type="scientific">Cloacibacterium normanense</name>
    <dbReference type="NCBI Taxonomy" id="237258"/>
    <lineage>
        <taxon>Bacteria</taxon>
        <taxon>Pseudomonadati</taxon>
        <taxon>Bacteroidota</taxon>
        <taxon>Flavobacteriia</taxon>
        <taxon>Flavobacteriales</taxon>
        <taxon>Weeksellaceae</taxon>
    </lineage>
</organism>
<gene>
    <name evidence="2" type="ORF">C3729_00950</name>
</gene>
<dbReference type="Proteomes" id="UP000238565">
    <property type="component" value="Unassembled WGS sequence"/>
</dbReference>
<evidence type="ECO:0000256" key="1">
    <source>
        <dbReference type="SAM" id="SignalP"/>
    </source>
</evidence>
<name>A0A2S7I7T4_9FLAO</name>
<protein>
    <recommendedName>
        <fullName evidence="4">Lipocalin-like domain-containing protein</fullName>
    </recommendedName>
</protein>
<evidence type="ECO:0000313" key="2">
    <source>
        <dbReference type="EMBL" id="PPZ92614.1"/>
    </source>
</evidence>
<reference evidence="2 3" key="1">
    <citation type="submission" date="2018-02" db="EMBL/GenBank/DDBJ databases">
        <title>Draft genome sequence of bacterial isolates from marine environment.</title>
        <authorList>
            <person name="Singh S.K."/>
            <person name="Hill R."/>
            <person name="Major S."/>
            <person name="Cai H."/>
            <person name="Li Y."/>
        </authorList>
    </citation>
    <scope>NUCLEOTIDE SEQUENCE [LARGE SCALE GENOMIC DNA]</scope>
    <source>
        <strain evidence="2 3">IMET F</strain>
    </source>
</reference>
<comment type="caution">
    <text evidence="2">The sequence shown here is derived from an EMBL/GenBank/DDBJ whole genome shotgun (WGS) entry which is preliminary data.</text>
</comment>
<proteinExistence type="predicted"/>
<dbReference type="EMBL" id="PTPZ01000001">
    <property type="protein sequence ID" value="PPZ92614.1"/>
    <property type="molecule type" value="Genomic_DNA"/>
</dbReference>
<sequence>MSVFNLFKVFLLLAFLVSCRNDAEQKNVNQITGNYRLLKINVSEPVDYNADGIFETDITKYFICSPTLTINKEGTMKYPSININIENYIMEMGTGYMIKYETAECESPIYNATYIDYDEYVLIDTEWGDKLTFYKKDSNILYSKFNYANLVVQDNSGHKILKRVNLEFQYIKN</sequence>
<feature type="signal peptide" evidence="1">
    <location>
        <begin position="1"/>
        <end position="23"/>
    </location>
</feature>
<dbReference type="RefSeq" id="WP_104792424.1">
    <property type="nucleotide sequence ID" value="NZ_JAYSFO010000002.1"/>
</dbReference>
<evidence type="ECO:0008006" key="4">
    <source>
        <dbReference type="Google" id="ProtNLM"/>
    </source>
</evidence>